<reference evidence="2 3" key="1">
    <citation type="submission" date="2016-10" db="EMBL/GenBank/DDBJ databases">
        <authorList>
            <person name="de Groot N.N."/>
        </authorList>
    </citation>
    <scope>NUCLEOTIDE SEQUENCE [LARGE SCALE GENOMIC DNA]</scope>
    <source>
        <strain evidence="2 3">DSM 13760</strain>
    </source>
</reference>
<accession>A0A1H9TW21</accession>
<dbReference type="RefSeq" id="WP_092653419.1">
    <property type="nucleotide sequence ID" value="NZ_FOHA01000017.1"/>
</dbReference>
<dbReference type="EMBL" id="FOHA01000017">
    <property type="protein sequence ID" value="SES01326.1"/>
    <property type="molecule type" value="Genomic_DNA"/>
</dbReference>
<dbReference type="Proteomes" id="UP000198948">
    <property type="component" value="Unassembled WGS sequence"/>
</dbReference>
<gene>
    <name evidence="2" type="ORF">SAMN04488559_11718</name>
</gene>
<keyword evidence="1" id="KW-0812">Transmembrane</keyword>
<feature type="transmembrane region" description="Helical" evidence="1">
    <location>
        <begin position="12"/>
        <end position="29"/>
    </location>
</feature>
<proteinExistence type="predicted"/>
<keyword evidence="3" id="KW-1185">Reference proteome</keyword>
<keyword evidence="1" id="KW-1133">Transmembrane helix</keyword>
<dbReference type="AlphaFoldDB" id="A0A1H9TW21"/>
<keyword evidence="1" id="KW-0472">Membrane</keyword>
<dbReference type="STRING" id="142588.SAMN04488559_11718"/>
<sequence>MTPAYEFGYVLGYYGIGMIIAFCVVQFVLKPKYFNKYQKDMNYLIYLIWLFIIFMLVTFLLFLIE</sequence>
<evidence type="ECO:0000256" key="1">
    <source>
        <dbReference type="SAM" id="Phobius"/>
    </source>
</evidence>
<evidence type="ECO:0000313" key="3">
    <source>
        <dbReference type="Proteomes" id="UP000198948"/>
    </source>
</evidence>
<organism evidence="2 3">
    <name type="scientific">Isobaculum melis</name>
    <dbReference type="NCBI Taxonomy" id="142588"/>
    <lineage>
        <taxon>Bacteria</taxon>
        <taxon>Bacillati</taxon>
        <taxon>Bacillota</taxon>
        <taxon>Bacilli</taxon>
        <taxon>Lactobacillales</taxon>
        <taxon>Carnobacteriaceae</taxon>
        <taxon>Isobaculum</taxon>
    </lineage>
</organism>
<protein>
    <submittedName>
        <fullName evidence="2">Uncharacterized protein</fullName>
    </submittedName>
</protein>
<name>A0A1H9TW21_9LACT</name>
<evidence type="ECO:0000313" key="2">
    <source>
        <dbReference type="EMBL" id="SES01326.1"/>
    </source>
</evidence>
<feature type="transmembrane region" description="Helical" evidence="1">
    <location>
        <begin position="41"/>
        <end position="64"/>
    </location>
</feature>